<organism evidence="1 2">
    <name type="scientific">Streptococcus himalayensis</name>
    <dbReference type="NCBI Taxonomy" id="1888195"/>
    <lineage>
        <taxon>Bacteria</taxon>
        <taxon>Bacillati</taxon>
        <taxon>Bacillota</taxon>
        <taxon>Bacilli</taxon>
        <taxon>Lactobacillales</taxon>
        <taxon>Streptococcaceae</taxon>
        <taxon>Streptococcus</taxon>
    </lineage>
</organism>
<dbReference type="InterPro" id="IPR023198">
    <property type="entry name" value="PGP-like_dom2"/>
</dbReference>
<dbReference type="AlphaFoldDB" id="A0A917EEF3"/>
<dbReference type="GO" id="GO:0004713">
    <property type="term" value="F:protein tyrosine kinase activity"/>
    <property type="evidence" value="ECO:0007669"/>
    <property type="project" value="TreeGrafter"/>
</dbReference>
<dbReference type="InterPro" id="IPR050155">
    <property type="entry name" value="HAD-like_hydrolase_sf"/>
</dbReference>
<gene>
    <name evidence="1" type="ORF">GCM10011510_01190</name>
</gene>
<dbReference type="SUPFAM" id="SSF56784">
    <property type="entry name" value="HAD-like"/>
    <property type="match status" value="1"/>
</dbReference>
<protein>
    <submittedName>
        <fullName evidence="1">Phosphoglycolate phosphatase</fullName>
    </submittedName>
</protein>
<dbReference type="SFLD" id="SFLDG01135">
    <property type="entry name" value="C1.5.6:_HAD__Beta-PGM__Phospha"/>
    <property type="match status" value="1"/>
</dbReference>
<dbReference type="OrthoDB" id="9792518at2"/>
<reference evidence="1" key="1">
    <citation type="journal article" date="2014" name="Int. J. Syst. Evol. Microbiol.">
        <title>Complete genome sequence of Corynebacterium casei LMG S-19264T (=DSM 44701T), isolated from a smear-ripened cheese.</title>
        <authorList>
            <consortium name="US DOE Joint Genome Institute (JGI-PGF)"/>
            <person name="Walter F."/>
            <person name="Albersmeier A."/>
            <person name="Kalinowski J."/>
            <person name="Ruckert C."/>
        </authorList>
    </citation>
    <scope>NUCLEOTIDE SEQUENCE</scope>
    <source>
        <strain evidence="1">CGMCC 1.15533</strain>
    </source>
</reference>
<dbReference type="InterPro" id="IPR036412">
    <property type="entry name" value="HAD-like_sf"/>
</dbReference>
<dbReference type="GO" id="GO:0005829">
    <property type="term" value="C:cytosol"/>
    <property type="evidence" value="ECO:0007669"/>
    <property type="project" value="TreeGrafter"/>
</dbReference>
<proteinExistence type="predicted"/>
<evidence type="ECO:0000313" key="2">
    <source>
        <dbReference type="Proteomes" id="UP000660801"/>
    </source>
</evidence>
<dbReference type="Proteomes" id="UP000660801">
    <property type="component" value="Unassembled WGS sequence"/>
</dbReference>
<dbReference type="Pfam" id="PF13419">
    <property type="entry name" value="HAD_2"/>
    <property type="match status" value="1"/>
</dbReference>
<dbReference type="SFLD" id="SFLDG01129">
    <property type="entry name" value="C1.5:_HAD__Beta-PGM__Phosphata"/>
    <property type="match status" value="1"/>
</dbReference>
<dbReference type="NCBIfam" id="TIGR01549">
    <property type="entry name" value="HAD-SF-IA-v1"/>
    <property type="match status" value="1"/>
</dbReference>
<dbReference type="InterPro" id="IPR023214">
    <property type="entry name" value="HAD_sf"/>
</dbReference>
<keyword evidence="2" id="KW-1185">Reference proteome</keyword>
<dbReference type="InterPro" id="IPR006439">
    <property type="entry name" value="HAD-SF_hydro_IA"/>
</dbReference>
<comment type="caution">
    <text evidence="1">The sequence shown here is derived from an EMBL/GenBank/DDBJ whole genome shotgun (WGS) entry which is preliminary data.</text>
</comment>
<dbReference type="PANTHER" id="PTHR43434">
    <property type="entry name" value="PHOSPHOGLYCOLATE PHOSPHATASE"/>
    <property type="match status" value="1"/>
</dbReference>
<dbReference type="RefSeq" id="WP_068990156.1">
    <property type="nucleotide sequence ID" value="NZ_BMJN01000001.1"/>
</dbReference>
<dbReference type="Gene3D" id="3.40.50.1000">
    <property type="entry name" value="HAD superfamily/HAD-like"/>
    <property type="match status" value="1"/>
</dbReference>
<sequence length="216" mass="24298">MKHLFFDLDGTVVDSSAGIKAGFRAAFERMDTAIPSDTILETFIGPPLEVSFSTFGDANWIQEAIHAFRIYYKKHGVYQVEVYKGLTNLLSSLKKLGYHLYITTSKNEPMAHKMLDYLNIDSYFTAIYGALPTAYHKTDVIKRAITEHQLPLEECAIIGDTKFDMIGGKNVGIQTLGVLWGFGTREDLQNCQADEIFEAPEDLLTFLTNLNINQNN</sequence>
<dbReference type="InterPro" id="IPR041492">
    <property type="entry name" value="HAD_2"/>
</dbReference>
<dbReference type="SFLD" id="SFLDS00003">
    <property type="entry name" value="Haloacid_Dehalogenase"/>
    <property type="match status" value="1"/>
</dbReference>
<accession>A0A917EEF3</accession>
<evidence type="ECO:0000313" key="1">
    <source>
        <dbReference type="EMBL" id="GGE23852.1"/>
    </source>
</evidence>
<reference evidence="1" key="2">
    <citation type="submission" date="2020-09" db="EMBL/GenBank/DDBJ databases">
        <authorList>
            <person name="Sun Q."/>
            <person name="Zhou Y."/>
        </authorList>
    </citation>
    <scope>NUCLEOTIDE SEQUENCE</scope>
    <source>
        <strain evidence="1">CGMCC 1.15533</strain>
    </source>
</reference>
<dbReference type="PANTHER" id="PTHR43434:SF20">
    <property type="entry name" value="5'-NUCLEOTIDASE"/>
    <property type="match status" value="1"/>
</dbReference>
<name>A0A917EEF3_9STRE</name>
<dbReference type="Gene3D" id="1.10.150.240">
    <property type="entry name" value="Putative phosphatase, domain 2"/>
    <property type="match status" value="1"/>
</dbReference>
<dbReference type="EMBL" id="BMJN01000001">
    <property type="protein sequence ID" value="GGE23852.1"/>
    <property type="molecule type" value="Genomic_DNA"/>
</dbReference>